<dbReference type="GO" id="GO:0016301">
    <property type="term" value="F:kinase activity"/>
    <property type="evidence" value="ECO:0007669"/>
    <property type="project" value="UniProtKB-KW"/>
</dbReference>
<keyword evidence="3" id="KW-1185">Reference proteome</keyword>
<organism evidence="2 3">
    <name type="scientific">Halobellus salinus</name>
    <dbReference type="NCBI Taxonomy" id="931585"/>
    <lineage>
        <taxon>Archaea</taxon>
        <taxon>Methanobacteriati</taxon>
        <taxon>Methanobacteriota</taxon>
        <taxon>Stenosarchaea group</taxon>
        <taxon>Halobacteria</taxon>
        <taxon>Halobacteriales</taxon>
        <taxon>Haloferacaceae</taxon>
        <taxon>Halobellus</taxon>
    </lineage>
</organism>
<keyword evidence="2" id="KW-0808">Transferase</keyword>
<gene>
    <name evidence="2" type="ORF">GCM10008995_10500</name>
</gene>
<dbReference type="PANTHER" id="PTHR43883">
    <property type="entry name" value="SLR0207 PROTEIN"/>
    <property type="match status" value="1"/>
</dbReference>
<dbReference type="PANTHER" id="PTHR43883:SF1">
    <property type="entry name" value="GLUCONOKINASE"/>
    <property type="match status" value="1"/>
</dbReference>
<sequence length="167" mass="18249">MTPRLVVVAGLPGVGKTTVAREFADRLDGRLIRTDTVRTDCFPDPDYTSAERRRVYDEMFARARDALDRGPCVVLDGTFRARADRERAVELAASTGAALGVVAVECEASVVESRIAAREDDASDADVEVYRQFRQRYDSVRLPHATVDNSGAMVATRSQVAALLDDA</sequence>
<evidence type="ECO:0000313" key="2">
    <source>
        <dbReference type="EMBL" id="GGJ02625.1"/>
    </source>
</evidence>
<dbReference type="Proteomes" id="UP000653099">
    <property type="component" value="Unassembled WGS sequence"/>
</dbReference>
<dbReference type="InterPro" id="IPR027417">
    <property type="entry name" value="P-loop_NTPase"/>
</dbReference>
<dbReference type="InterPro" id="IPR003593">
    <property type="entry name" value="AAA+_ATPase"/>
</dbReference>
<dbReference type="Gene3D" id="3.40.50.300">
    <property type="entry name" value="P-loop containing nucleotide triphosphate hydrolases"/>
    <property type="match status" value="1"/>
</dbReference>
<reference evidence="2" key="2">
    <citation type="submission" date="2020-09" db="EMBL/GenBank/DDBJ databases">
        <authorList>
            <person name="Sun Q."/>
            <person name="Ohkuma M."/>
        </authorList>
    </citation>
    <scope>NUCLEOTIDE SEQUENCE</scope>
    <source>
        <strain evidence="2">JCM 14359</strain>
    </source>
</reference>
<dbReference type="OrthoDB" id="28808at2157"/>
<dbReference type="AlphaFoldDB" id="A0A830E9G2"/>
<dbReference type="SUPFAM" id="SSF52540">
    <property type="entry name" value="P-loop containing nucleoside triphosphate hydrolases"/>
    <property type="match status" value="1"/>
</dbReference>
<feature type="domain" description="AAA+ ATPase" evidence="1">
    <location>
        <begin position="2"/>
        <end position="133"/>
    </location>
</feature>
<protein>
    <submittedName>
        <fullName evidence="2">Kinase</fullName>
    </submittedName>
</protein>
<dbReference type="SMART" id="SM00382">
    <property type="entry name" value="AAA"/>
    <property type="match status" value="1"/>
</dbReference>
<evidence type="ECO:0000259" key="1">
    <source>
        <dbReference type="SMART" id="SM00382"/>
    </source>
</evidence>
<dbReference type="Pfam" id="PF13671">
    <property type="entry name" value="AAA_33"/>
    <property type="match status" value="1"/>
</dbReference>
<keyword evidence="2" id="KW-0418">Kinase</keyword>
<proteinExistence type="predicted"/>
<dbReference type="RefSeq" id="WP_188786343.1">
    <property type="nucleotide sequence ID" value="NZ_BMOC01000004.1"/>
</dbReference>
<dbReference type="EMBL" id="BMOC01000004">
    <property type="protein sequence ID" value="GGJ02625.1"/>
    <property type="molecule type" value="Genomic_DNA"/>
</dbReference>
<reference evidence="2" key="1">
    <citation type="journal article" date="2014" name="Int. J. Syst. Evol. Microbiol.">
        <title>Complete genome sequence of Corynebacterium casei LMG S-19264T (=DSM 44701T), isolated from a smear-ripened cheese.</title>
        <authorList>
            <consortium name="US DOE Joint Genome Institute (JGI-PGF)"/>
            <person name="Walter F."/>
            <person name="Albersmeier A."/>
            <person name="Kalinowski J."/>
            <person name="Ruckert C."/>
        </authorList>
    </citation>
    <scope>NUCLEOTIDE SEQUENCE</scope>
    <source>
        <strain evidence="2">JCM 14359</strain>
    </source>
</reference>
<comment type="caution">
    <text evidence="2">The sequence shown here is derived from an EMBL/GenBank/DDBJ whole genome shotgun (WGS) entry which is preliminary data.</text>
</comment>
<accession>A0A830E9G2</accession>
<evidence type="ECO:0000313" key="3">
    <source>
        <dbReference type="Proteomes" id="UP000653099"/>
    </source>
</evidence>
<dbReference type="InterPro" id="IPR052732">
    <property type="entry name" value="Cell-binding_unc_protein"/>
</dbReference>
<name>A0A830E9G2_9EURY</name>